<feature type="transmembrane region" description="Helical" evidence="1">
    <location>
        <begin position="121"/>
        <end position="144"/>
    </location>
</feature>
<evidence type="ECO:0000256" key="1">
    <source>
        <dbReference type="SAM" id="Phobius"/>
    </source>
</evidence>
<dbReference type="EMBL" id="CP047591">
    <property type="protein sequence ID" value="QHI72753.1"/>
    <property type="molecule type" value="Genomic_DNA"/>
</dbReference>
<dbReference type="RefSeq" id="WP_162362520.1">
    <property type="nucleotide sequence ID" value="NZ_CP047591.1"/>
</dbReference>
<feature type="transmembrane region" description="Helical" evidence="1">
    <location>
        <begin position="35"/>
        <end position="54"/>
    </location>
</feature>
<feature type="transmembrane region" description="Helical" evidence="1">
    <location>
        <begin position="165"/>
        <end position="182"/>
    </location>
</feature>
<organism evidence="2 3">
    <name type="scientific">Aminipila terrae</name>
    <dbReference type="NCBI Taxonomy" id="2697030"/>
    <lineage>
        <taxon>Bacteria</taxon>
        <taxon>Bacillati</taxon>
        <taxon>Bacillota</taxon>
        <taxon>Clostridia</taxon>
        <taxon>Peptostreptococcales</taxon>
        <taxon>Anaerovoracaceae</taxon>
        <taxon>Aminipila</taxon>
    </lineage>
</organism>
<dbReference type="AlphaFoldDB" id="A0A6P1MHU9"/>
<evidence type="ECO:0000313" key="3">
    <source>
        <dbReference type="Proteomes" id="UP000463883"/>
    </source>
</evidence>
<dbReference type="InterPro" id="IPR014509">
    <property type="entry name" value="YjdF-like"/>
</dbReference>
<evidence type="ECO:0000313" key="2">
    <source>
        <dbReference type="EMBL" id="QHI72753.1"/>
    </source>
</evidence>
<keyword evidence="1" id="KW-0472">Membrane</keyword>
<dbReference type="Proteomes" id="UP000463883">
    <property type="component" value="Chromosome"/>
</dbReference>
<keyword evidence="1" id="KW-0812">Transmembrane</keyword>
<name>A0A6P1MHU9_9FIRM</name>
<protein>
    <recommendedName>
        <fullName evidence="4">DUF2238 domain-containing protein</fullName>
    </recommendedName>
</protein>
<reference evidence="2 3" key="1">
    <citation type="submission" date="2020-01" db="EMBL/GenBank/DDBJ databases">
        <title>Genomic analysis of Aminipila sp. CBA3637.</title>
        <authorList>
            <person name="Kim Y.B."/>
            <person name="Roh S.W."/>
        </authorList>
    </citation>
    <scope>NUCLEOTIDE SEQUENCE [LARGE SCALE GENOMIC DNA]</scope>
    <source>
        <strain evidence="2 3">CBA3637</strain>
    </source>
</reference>
<dbReference type="KEGG" id="amic:Ami3637_10365"/>
<dbReference type="Pfam" id="PF09997">
    <property type="entry name" value="DUF2238"/>
    <property type="match status" value="1"/>
</dbReference>
<accession>A0A6P1MHU9</accession>
<sequence>MTIQKILILNILIISFFQIYLMISYLRKKKPGKAFGNLIIYMAILSFLFYEHYFKLNIPYFIVTCSIITIIGHTFIGSYLNIYYTSRYYDRYLHLFGSFSFSLLAFSTINGNLPLVNVSWIYTPLLVTTLGISIGVFFEIIEFIHDSFSRNIRCQHGLTDTDFDMIFNIFGSCIAGLISVYIF</sequence>
<evidence type="ECO:0008006" key="4">
    <source>
        <dbReference type="Google" id="ProtNLM"/>
    </source>
</evidence>
<feature type="transmembrane region" description="Helical" evidence="1">
    <location>
        <begin position="6"/>
        <end position="23"/>
    </location>
</feature>
<keyword evidence="3" id="KW-1185">Reference proteome</keyword>
<feature type="transmembrane region" description="Helical" evidence="1">
    <location>
        <begin position="60"/>
        <end position="80"/>
    </location>
</feature>
<feature type="transmembrane region" description="Helical" evidence="1">
    <location>
        <begin position="92"/>
        <end position="109"/>
    </location>
</feature>
<gene>
    <name evidence="2" type="ORF">Ami3637_10365</name>
</gene>
<keyword evidence="1" id="KW-1133">Transmembrane helix</keyword>
<proteinExistence type="predicted"/>